<keyword evidence="3" id="KW-1185">Reference proteome</keyword>
<comment type="caution">
    <text evidence="2">The sequence shown here is derived from an EMBL/GenBank/DDBJ whole genome shotgun (WGS) entry which is preliminary data.</text>
</comment>
<dbReference type="RefSeq" id="WP_182167386.1">
    <property type="nucleotide sequence ID" value="NZ_JACFXV010000064.1"/>
</dbReference>
<proteinExistence type="predicted"/>
<sequence length="82" mass="9122">MAELITIFYELIGYWTARAILPVISFGRWSVEPLGVTMTGFNHFGLKRRQGGGHIVSSRAAGWIGCCVWLAALAVYLFVFKV</sequence>
<name>A0A839AJ16_9HYPH</name>
<gene>
    <name evidence="2" type="ORF">H2509_16655</name>
</gene>
<dbReference type="AlphaFoldDB" id="A0A839AJ16"/>
<reference evidence="2 3" key="1">
    <citation type="submission" date="2020-07" db="EMBL/GenBank/DDBJ databases">
        <title>Stappia sp., F7233, whole genome shotgun sequencing project.</title>
        <authorList>
            <person name="Jiang S."/>
            <person name="Liu Z.W."/>
            <person name="Du Z.J."/>
        </authorList>
    </citation>
    <scope>NUCLEOTIDE SEQUENCE [LARGE SCALE GENOMIC DNA]</scope>
    <source>
        <strain evidence="2 3">F7233</strain>
    </source>
</reference>
<keyword evidence="1" id="KW-0472">Membrane</keyword>
<keyword evidence="1" id="KW-1133">Transmembrane helix</keyword>
<keyword evidence="1" id="KW-0812">Transmembrane</keyword>
<feature type="transmembrane region" description="Helical" evidence="1">
    <location>
        <begin position="60"/>
        <end position="80"/>
    </location>
</feature>
<dbReference type="EMBL" id="JACFXV010000064">
    <property type="protein sequence ID" value="MBA5778757.1"/>
    <property type="molecule type" value="Genomic_DNA"/>
</dbReference>
<accession>A0A839AJ16</accession>
<evidence type="ECO:0000313" key="3">
    <source>
        <dbReference type="Proteomes" id="UP000541109"/>
    </source>
</evidence>
<protein>
    <submittedName>
        <fullName evidence="2">Uncharacterized protein</fullName>
    </submittedName>
</protein>
<organism evidence="2 3">
    <name type="scientific">Stappia albiluteola</name>
    <dbReference type="NCBI Taxonomy" id="2758565"/>
    <lineage>
        <taxon>Bacteria</taxon>
        <taxon>Pseudomonadati</taxon>
        <taxon>Pseudomonadota</taxon>
        <taxon>Alphaproteobacteria</taxon>
        <taxon>Hyphomicrobiales</taxon>
        <taxon>Stappiaceae</taxon>
        <taxon>Stappia</taxon>
    </lineage>
</organism>
<evidence type="ECO:0000256" key="1">
    <source>
        <dbReference type="SAM" id="Phobius"/>
    </source>
</evidence>
<evidence type="ECO:0000313" key="2">
    <source>
        <dbReference type="EMBL" id="MBA5778757.1"/>
    </source>
</evidence>
<dbReference type="Proteomes" id="UP000541109">
    <property type="component" value="Unassembled WGS sequence"/>
</dbReference>